<reference evidence="3 4" key="1">
    <citation type="submission" date="2024-06" db="EMBL/GenBank/DDBJ databases">
        <authorList>
            <person name="Pan Q."/>
            <person name="Wen M."/>
            <person name="Jouanno E."/>
            <person name="Zahm M."/>
            <person name="Klopp C."/>
            <person name="Cabau C."/>
            <person name="Louis A."/>
            <person name="Berthelot C."/>
            <person name="Parey E."/>
            <person name="Roest Crollius H."/>
            <person name="Montfort J."/>
            <person name="Robinson-Rechavi M."/>
            <person name="Bouchez O."/>
            <person name="Lampietro C."/>
            <person name="Lopez Roques C."/>
            <person name="Donnadieu C."/>
            <person name="Postlethwait J."/>
            <person name="Bobe J."/>
            <person name="Verreycken H."/>
            <person name="Guiguen Y."/>
        </authorList>
    </citation>
    <scope>NUCLEOTIDE SEQUENCE [LARGE SCALE GENOMIC DNA]</scope>
    <source>
        <strain evidence="3">Up_M1</strain>
        <tissue evidence="3">Testis</tissue>
    </source>
</reference>
<protein>
    <submittedName>
        <fullName evidence="3">Uncharacterized protein</fullName>
    </submittedName>
</protein>
<dbReference type="InterPro" id="IPR031380">
    <property type="entry name" value="SIX6OS1"/>
</dbReference>
<feature type="compositionally biased region" description="Polar residues" evidence="2">
    <location>
        <begin position="208"/>
        <end position="232"/>
    </location>
</feature>
<organism evidence="3 4">
    <name type="scientific">Umbra pygmaea</name>
    <name type="common">Eastern mudminnow</name>
    <dbReference type="NCBI Taxonomy" id="75934"/>
    <lineage>
        <taxon>Eukaryota</taxon>
        <taxon>Metazoa</taxon>
        <taxon>Chordata</taxon>
        <taxon>Craniata</taxon>
        <taxon>Vertebrata</taxon>
        <taxon>Euteleostomi</taxon>
        <taxon>Actinopterygii</taxon>
        <taxon>Neopterygii</taxon>
        <taxon>Teleostei</taxon>
        <taxon>Protacanthopterygii</taxon>
        <taxon>Esociformes</taxon>
        <taxon>Umbridae</taxon>
        <taxon>Umbra</taxon>
    </lineage>
</organism>
<dbReference type="PANTHER" id="PTHR35449:SF1">
    <property type="entry name" value="PROTEIN SIX6OS1"/>
    <property type="match status" value="1"/>
</dbReference>
<dbReference type="Proteomes" id="UP001557470">
    <property type="component" value="Unassembled WGS sequence"/>
</dbReference>
<gene>
    <name evidence="3" type="ORF">UPYG_G00160530</name>
</gene>
<dbReference type="Pfam" id="PF15676">
    <property type="entry name" value="S6OS1"/>
    <property type="match status" value="1"/>
</dbReference>
<feature type="coiled-coil region" evidence="1">
    <location>
        <begin position="53"/>
        <end position="126"/>
    </location>
</feature>
<feature type="region of interest" description="Disordered" evidence="2">
    <location>
        <begin position="198"/>
        <end position="244"/>
    </location>
</feature>
<evidence type="ECO:0000256" key="1">
    <source>
        <dbReference type="SAM" id="Coils"/>
    </source>
</evidence>
<comment type="caution">
    <text evidence="3">The sequence shown here is derived from an EMBL/GenBank/DDBJ whole genome shotgun (WGS) entry which is preliminary data.</text>
</comment>
<proteinExistence type="predicted"/>
<evidence type="ECO:0000313" key="4">
    <source>
        <dbReference type="Proteomes" id="UP001557470"/>
    </source>
</evidence>
<name>A0ABD0X385_UMBPY</name>
<accession>A0ABD0X385</accession>
<keyword evidence="4" id="KW-1185">Reference proteome</keyword>
<evidence type="ECO:0000256" key="2">
    <source>
        <dbReference type="SAM" id="MobiDB-lite"/>
    </source>
</evidence>
<dbReference type="AlphaFoldDB" id="A0ABD0X385"/>
<feature type="region of interest" description="Disordered" evidence="2">
    <location>
        <begin position="354"/>
        <end position="373"/>
    </location>
</feature>
<dbReference type="PANTHER" id="PTHR35449">
    <property type="entry name" value="PROTEIN SIX6OS1"/>
    <property type="match status" value="1"/>
</dbReference>
<feature type="region of interest" description="Disordered" evidence="2">
    <location>
        <begin position="423"/>
        <end position="474"/>
    </location>
</feature>
<sequence>MSVQMEDSESLGSMDGLLLQLALQTREISQRRDKLNQQIQISKSNVAGKKSYIEGIQRNIKTLEKESQNKQNIVKHLKDNSKSLKSTNSLLLQYEKSMQAELERRLDHCNQEMKVYQERIESYRKVYQQHKECYSQIPLAKKLLLIQGDKEEIESRIKECDEQIVAKQNVLQDLLGQSLSIENPMESIVGLQTANDCERHSEPPIKNSLPSPQGISCLNLSQTSGEPSSSGLGRNGHDKQGAGVIGHNQEKNLLWETPAALPANQEPNCDLSSNRETVDTVQVADQMPSPEHPKEVGLEEHLHTSGLVEMMDEEVNERESEGAVELPTVLVSEEAEMGAAVKPQTPTRMKAVSSTPTFSLNSSTPSGSPCQPNSSMFKSPGFVFSLVSDPSPATAGFSGFHYGFDMGSTPEESPFSFTNPYFSSEKKPSGSKSPTGFLFAQPESEKSQDGFEFTFSSRSPGHLSARREKPDAVDPFSFHFGKL</sequence>
<feature type="region of interest" description="Disordered" evidence="2">
    <location>
        <begin position="262"/>
        <end position="281"/>
    </location>
</feature>
<evidence type="ECO:0000313" key="3">
    <source>
        <dbReference type="EMBL" id="KAL0985689.1"/>
    </source>
</evidence>
<keyword evidence="1" id="KW-0175">Coiled coil</keyword>
<dbReference type="EMBL" id="JAGEUA010000004">
    <property type="protein sequence ID" value="KAL0985689.1"/>
    <property type="molecule type" value="Genomic_DNA"/>
</dbReference>
<feature type="compositionally biased region" description="Polar residues" evidence="2">
    <location>
        <begin position="265"/>
        <end position="275"/>
    </location>
</feature>